<reference evidence="1 2" key="1">
    <citation type="submission" date="2020-02" db="EMBL/GenBank/DDBJ databases">
        <title>Genome sequencing of Aeromonas rivipollensis.</title>
        <authorList>
            <person name="Fono-Tamo Ubani E.K."/>
            <person name="Lekota K.E."/>
        </authorList>
    </citation>
    <scope>NUCLEOTIDE SEQUENCE [LARGE SCALE GENOMIC DNA]</scope>
    <source>
        <strain evidence="1 2">G87</strain>
    </source>
</reference>
<evidence type="ECO:0000313" key="1">
    <source>
        <dbReference type="EMBL" id="NEX76215.1"/>
    </source>
</evidence>
<name>A0AAW9YDB5_9GAMM</name>
<comment type="caution">
    <text evidence="1">The sequence shown here is derived from an EMBL/GenBank/DDBJ whole genome shotgun (WGS) entry which is preliminary data.</text>
</comment>
<organism evidence="1 2">
    <name type="scientific">Aeromonas rivipollensis</name>
    <dbReference type="NCBI Taxonomy" id="948519"/>
    <lineage>
        <taxon>Bacteria</taxon>
        <taxon>Pseudomonadati</taxon>
        <taxon>Pseudomonadota</taxon>
        <taxon>Gammaproteobacteria</taxon>
        <taxon>Aeromonadales</taxon>
        <taxon>Aeromonadaceae</taxon>
        <taxon>Aeromonas</taxon>
    </lineage>
</organism>
<protein>
    <submittedName>
        <fullName evidence="1">Uncharacterized protein</fullName>
    </submittedName>
</protein>
<evidence type="ECO:0000313" key="2">
    <source>
        <dbReference type="Proteomes" id="UP000480681"/>
    </source>
</evidence>
<dbReference type="Proteomes" id="UP000480681">
    <property type="component" value="Unassembled WGS sequence"/>
</dbReference>
<dbReference type="RefSeq" id="WP_163149004.1">
    <property type="nucleotide sequence ID" value="NZ_JAAIKZ010000028.1"/>
</dbReference>
<gene>
    <name evidence="1" type="ORF">G4911_15980</name>
</gene>
<sequence length="148" mass="17344">MKTVAEIRKLLNELIEVTSSPVYMLGIEILEHLEACPQQKYITVGGLRAALSRKIDDDSLLIQAAFTLTSYPFEALVVRYKLYDEDLYDVLEEFDHITYMKVISDGRFIDSEGDEYHIDTFQSRTYPYFINNFAKKRDRRNIIMREGE</sequence>
<accession>A0AAW9YDB5</accession>
<dbReference type="AlphaFoldDB" id="A0AAW9YDB5"/>
<dbReference type="EMBL" id="JAAIKZ010000028">
    <property type="protein sequence ID" value="NEX76215.1"/>
    <property type="molecule type" value="Genomic_DNA"/>
</dbReference>
<proteinExistence type="predicted"/>